<name>A0A2J5I6G2_9EURO</name>
<dbReference type="PROSITE" id="PS50181">
    <property type="entry name" value="FBOX"/>
    <property type="match status" value="1"/>
</dbReference>
<feature type="region of interest" description="Disordered" evidence="1">
    <location>
        <begin position="197"/>
        <end position="224"/>
    </location>
</feature>
<dbReference type="OrthoDB" id="5273847at2759"/>
<proteinExistence type="predicted"/>
<evidence type="ECO:0000256" key="1">
    <source>
        <dbReference type="SAM" id="MobiDB-lite"/>
    </source>
</evidence>
<keyword evidence="4" id="KW-1185">Reference proteome</keyword>
<dbReference type="Gene3D" id="1.20.1280.50">
    <property type="match status" value="1"/>
</dbReference>
<feature type="compositionally biased region" description="Basic and acidic residues" evidence="1">
    <location>
        <begin position="207"/>
        <end position="224"/>
    </location>
</feature>
<dbReference type="AlphaFoldDB" id="A0A2J5I6G2"/>
<dbReference type="InterPro" id="IPR036047">
    <property type="entry name" value="F-box-like_dom_sf"/>
</dbReference>
<feature type="domain" description="F-box" evidence="2">
    <location>
        <begin position="222"/>
        <end position="272"/>
    </location>
</feature>
<protein>
    <recommendedName>
        <fullName evidence="2">F-box domain-containing protein</fullName>
    </recommendedName>
</protein>
<feature type="compositionally biased region" description="Polar residues" evidence="1">
    <location>
        <begin position="197"/>
        <end position="206"/>
    </location>
</feature>
<dbReference type="InterPro" id="IPR001810">
    <property type="entry name" value="F-box_dom"/>
</dbReference>
<evidence type="ECO:0000259" key="2">
    <source>
        <dbReference type="PROSITE" id="PS50181"/>
    </source>
</evidence>
<accession>A0A2J5I6G2</accession>
<dbReference type="Pfam" id="PF24539">
    <property type="entry name" value="DUF7600"/>
    <property type="match status" value="1"/>
</dbReference>
<dbReference type="Pfam" id="PF12937">
    <property type="entry name" value="F-box-like"/>
    <property type="match status" value="1"/>
</dbReference>
<dbReference type="SMART" id="SM00256">
    <property type="entry name" value="FBOX"/>
    <property type="match status" value="1"/>
</dbReference>
<dbReference type="Proteomes" id="UP000235023">
    <property type="component" value="Unassembled WGS sequence"/>
</dbReference>
<dbReference type="SUPFAM" id="SSF81383">
    <property type="entry name" value="F-box domain"/>
    <property type="match status" value="1"/>
</dbReference>
<evidence type="ECO:0000313" key="4">
    <source>
        <dbReference type="Proteomes" id="UP000235023"/>
    </source>
</evidence>
<evidence type="ECO:0000313" key="3">
    <source>
        <dbReference type="EMBL" id="PLN85544.1"/>
    </source>
</evidence>
<organism evidence="3 4">
    <name type="scientific">Aspergillus taichungensis</name>
    <dbReference type="NCBI Taxonomy" id="482145"/>
    <lineage>
        <taxon>Eukaryota</taxon>
        <taxon>Fungi</taxon>
        <taxon>Dikarya</taxon>
        <taxon>Ascomycota</taxon>
        <taxon>Pezizomycotina</taxon>
        <taxon>Eurotiomycetes</taxon>
        <taxon>Eurotiomycetidae</taxon>
        <taxon>Eurotiales</taxon>
        <taxon>Aspergillaceae</taxon>
        <taxon>Aspergillus</taxon>
        <taxon>Aspergillus subgen. Circumdati</taxon>
    </lineage>
</organism>
<reference evidence="4" key="1">
    <citation type="submission" date="2017-12" db="EMBL/GenBank/DDBJ databases">
        <authorList>
            <consortium name="DOE Joint Genome Institute"/>
            <person name="Mondo S.J."/>
            <person name="Kjaerbolling I."/>
            <person name="Vesth T.C."/>
            <person name="Frisvad J.C."/>
            <person name="Nybo J.L."/>
            <person name="Theobald S."/>
            <person name="Kuo A."/>
            <person name="Bowyer P."/>
            <person name="Matsuda Y."/>
            <person name="Lyhne E.K."/>
            <person name="Kogle M.E."/>
            <person name="Clum A."/>
            <person name="Lipzen A."/>
            <person name="Salamov A."/>
            <person name="Ngan C.Y."/>
            <person name="Daum C."/>
            <person name="Chiniquy J."/>
            <person name="Barry K."/>
            <person name="LaButti K."/>
            <person name="Haridas S."/>
            <person name="Simmons B.A."/>
            <person name="Magnuson J.K."/>
            <person name="Mortensen U.H."/>
            <person name="Larsen T.O."/>
            <person name="Grigoriev I.V."/>
            <person name="Baker S.E."/>
            <person name="Andersen M.R."/>
            <person name="Nordberg H.P."/>
            <person name="Cantor M.N."/>
            <person name="Hua S.X."/>
        </authorList>
    </citation>
    <scope>NUCLEOTIDE SEQUENCE [LARGE SCALE GENOMIC DNA]</scope>
    <source>
        <strain evidence="4">IBT 19404</strain>
    </source>
</reference>
<dbReference type="CDD" id="cd09917">
    <property type="entry name" value="F-box_SF"/>
    <property type="match status" value="1"/>
</dbReference>
<dbReference type="InterPro" id="IPR056021">
    <property type="entry name" value="DUF7600"/>
</dbReference>
<dbReference type="EMBL" id="KZ559504">
    <property type="protein sequence ID" value="PLN85544.1"/>
    <property type="molecule type" value="Genomic_DNA"/>
</dbReference>
<sequence length="1122" mass="125963">MAPNLYCPFCGVILLPDPHNLEILPAENRVRPWYAQVRGLYFRNVAVQQIFITGVGLMDTQNLLVTSPHPDVSYVDDEWEPVEQWGVCDPDFRNCLWCFGLHDSCWQLLLLRLSHGQGDGSLDKQAIAKSVFYQLYCTPLHEGSSFQFGHDYLGAGHTHIPFGRPKPIDPASCFYADPCAIPSTDDLETMAAPLGPSYNQYSSPSSEDTKGEGREPPEGRKPNVFERLPTELVHKILIYLSFSDLLKTRLVCRDLAHLSKVDAIPQKYWASRFHLGQEADFFFPNLTDTRNWSLLFFGTRRYLRSEALPLVNRKRIRRLIEPIAVLVESGPAFGNGPYGLAVHRAPGQPRCCQLLVNTTRFFSGKISPIDSDSPLMQLPKPSHVQHRRRLCISMVQIGPRRFVSGINLPMSEECEASDGRLLGYHNPALKRWAEIPPTARLRELEVAFCSEGLRGIKFIFTHSDPLGWFGVNHGPGIAIGILRIPKGTGRYCLLAGLDHLKIVSLAFGELADDHCEGSLELPCTCKQDLSHPHSHLWMPYPPRHENLAISTLLPLHSSPNLEPLHNFLPPQSSLTFKSLVNFDFTGPQGVSLEELTRLAFYMAFRPYPLVGIEASYSNGRSWLFGFRGGFVLSIFVDGPGGERINHIHIFEYRQNSAHPAITLGGLQVSHIFPKDLYTMLIMAQVSTNFGRTATFAPLHIQSTVTTGRILAPPRDHTVTGLTAVWREDYGGFTQIGIQSQPCGEPPPLPSISNHECHLERQDQLQYDVTFSDSFVGPHPGNCRTYASLRNVRRIQASKGIEGRSRSITRITGLKLEYYGHPSPGIVGQWMSPLDDSFELFPDEDIQSLTTWLTPIGTPEEWTVVENGQVVAIHIETTHARSAVFRSPGFHSLPARKLQHQHQSNSGETLTAISWIMNTAFDYVRAVIAANTPARRAQILVPEPTAPFDQICKLDFERISTPDGTANKRHMIATAEAYFNSRTIIGLVFVYTSGSKASIGRLDTTTHKAIHFAPHAHIVGLVARFSWYDLTELAFEVEFDPPTQPRYDALVLSNPQRGGNRYINDRLDVWCNLRDDWLVQRNSRSGFVHDRAFRRPARTRLVGMYFGCQNFGRLGAVYEPEVI</sequence>
<gene>
    <name evidence="3" type="ORF">BDW42DRAFT_202402</name>
</gene>